<proteinExistence type="predicted"/>
<gene>
    <name evidence="1" type="ORF">LCGC14_0858520</name>
</gene>
<evidence type="ECO:0000313" key="1">
    <source>
        <dbReference type="EMBL" id="KKN28040.1"/>
    </source>
</evidence>
<organism evidence="1">
    <name type="scientific">marine sediment metagenome</name>
    <dbReference type="NCBI Taxonomy" id="412755"/>
    <lineage>
        <taxon>unclassified sequences</taxon>
        <taxon>metagenomes</taxon>
        <taxon>ecological metagenomes</taxon>
    </lineage>
</organism>
<dbReference type="EMBL" id="LAZR01002595">
    <property type="protein sequence ID" value="KKN28040.1"/>
    <property type="molecule type" value="Genomic_DNA"/>
</dbReference>
<feature type="non-terminal residue" evidence="1">
    <location>
        <position position="331"/>
    </location>
</feature>
<reference evidence="1" key="1">
    <citation type="journal article" date="2015" name="Nature">
        <title>Complex archaea that bridge the gap between prokaryotes and eukaryotes.</title>
        <authorList>
            <person name="Spang A."/>
            <person name="Saw J.H."/>
            <person name="Jorgensen S.L."/>
            <person name="Zaremba-Niedzwiedzka K."/>
            <person name="Martijn J."/>
            <person name="Lind A.E."/>
            <person name="van Eijk R."/>
            <person name="Schleper C."/>
            <person name="Guy L."/>
            <person name="Ettema T.J."/>
        </authorList>
    </citation>
    <scope>NUCLEOTIDE SEQUENCE</scope>
</reference>
<name>A0A0F9P825_9ZZZZ</name>
<comment type="caution">
    <text evidence="1">The sequence shown here is derived from an EMBL/GenBank/DDBJ whole genome shotgun (WGS) entry which is preliminary data.</text>
</comment>
<accession>A0A0F9P825</accession>
<protein>
    <submittedName>
        <fullName evidence="1">Uncharacterized protein</fullName>
    </submittedName>
</protein>
<sequence>MAKQKTERERMIEQAEELHILPEITGVAPTQGGQHFTALQAAIVRFVDVSQPDTRPEFIHGPLLAAVFSMGERGGRWIRAAEYRMHCLNHVVVIGGTGGTGEADSKGGLWTVVAVDAPAKSAEGIAIQRAALGQPFWHTELPEGVKAIPEGLFKDMRAMSDRSKISLWSNHFHHRASNRRLRHSLRAGYTLAAALLERNVLPRLTQLKAPKLFATAADGEPLALRWRDTAAPLEAERALDRIDEIVSKRMQRGDWNVAGYKANSLVAGITGTVVAAENRSVTVRDVDGSEVTITMQVSAFRQYVRRITGFDASDLRVVKLVDVGRFVGPET</sequence>
<dbReference type="AlphaFoldDB" id="A0A0F9P825"/>